<name>A0ABR0EDI6_ZASCE</name>
<keyword evidence="3" id="KW-1185">Reference proteome</keyword>
<gene>
    <name evidence="2" type="ORF">PRZ48_009711</name>
</gene>
<dbReference type="PANTHER" id="PTHR38795">
    <property type="entry name" value="DUF6604 DOMAIN-CONTAINING PROTEIN"/>
    <property type="match status" value="1"/>
</dbReference>
<proteinExistence type="predicted"/>
<dbReference type="PANTHER" id="PTHR38795:SF1">
    <property type="entry name" value="DUF6604 DOMAIN-CONTAINING PROTEIN"/>
    <property type="match status" value="1"/>
</dbReference>
<evidence type="ECO:0000313" key="3">
    <source>
        <dbReference type="Proteomes" id="UP001305779"/>
    </source>
</evidence>
<dbReference type="EMBL" id="JAXOVC010000007">
    <property type="protein sequence ID" value="KAK4499198.1"/>
    <property type="molecule type" value="Genomic_DNA"/>
</dbReference>
<evidence type="ECO:0000259" key="1">
    <source>
        <dbReference type="Pfam" id="PF20253"/>
    </source>
</evidence>
<evidence type="ECO:0000313" key="2">
    <source>
        <dbReference type="EMBL" id="KAK4499198.1"/>
    </source>
</evidence>
<reference evidence="2 3" key="1">
    <citation type="journal article" date="2023" name="G3 (Bethesda)">
        <title>A chromosome-level genome assembly of Zasmidium syzygii isolated from banana leaves.</title>
        <authorList>
            <person name="van Westerhoven A.C."/>
            <person name="Mehrabi R."/>
            <person name="Talebi R."/>
            <person name="Steentjes M.B.F."/>
            <person name="Corcolon B."/>
            <person name="Chong P.A."/>
            <person name="Kema G.H.J."/>
            <person name="Seidl M.F."/>
        </authorList>
    </citation>
    <scope>NUCLEOTIDE SEQUENCE [LARGE SCALE GENOMIC DNA]</scope>
    <source>
        <strain evidence="2 3">P124</strain>
    </source>
</reference>
<dbReference type="Proteomes" id="UP001305779">
    <property type="component" value="Unassembled WGS sequence"/>
</dbReference>
<dbReference type="InterPro" id="IPR046539">
    <property type="entry name" value="DUF6604"/>
</dbReference>
<accession>A0ABR0EDI6</accession>
<feature type="domain" description="DUF6604" evidence="1">
    <location>
        <begin position="18"/>
        <end position="263"/>
    </location>
</feature>
<organism evidence="2 3">
    <name type="scientific">Zasmidium cellare</name>
    <name type="common">Wine cellar mold</name>
    <name type="synonym">Racodium cellare</name>
    <dbReference type="NCBI Taxonomy" id="395010"/>
    <lineage>
        <taxon>Eukaryota</taxon>
        <taxon>Fungi</taxon>
        <taxon>Dikarya</taxon>
        <taxon>Ascomycota</taxon>
        <taxon>Pezizomycotina</taxon>
        <taxon>Dothideomycetes</taxon>
        <taxon>Dothideomycetidae</taxon>
        <taxon>Mycosphaerellales</taxon>
        <taxon>Mycosphaerellaceae</taxon>
        <taxon>Zasmidium</taxon>
    </lineage>
</organism>
<dbReference type="Pfam" id="PF20253">
    <property type="entry name" value="DUF6604"/>
    <property type="match status" value="1"/>
</dbReference>
<protein>
    <recommendedName>
        <fullName evidence="1">DUF6604 domain-containing protein</fullName>
    </recommendedName>
</protein>
<sequence>MTPTSSLPDRLVWDRYTLYKTGTKKIVSWLLETAAKVGFGDPHYKPTGPIAVKKMVKCADAIAKTQQSEHIPGSMIDLIDEVIRGRQAYSDLFSQRTTTQKPDPSDISHQHFIDALQGIHQTLKDARKKQKAEKNGLLSTIGLANLATPPATPISPTKPSEFSLPREHSLQSLFKNLQVDEPVAQPFSTPEKKQQQSAVPKTQPIVALDPVAESRFALLCYLEDMAEIHTFVRDMWEDVISGRTTPDCATQVTENAFACMRRGTYTLHDTFRGLGRHDVDTFFLDLNAMATAMMSRHADAVVVGERVHWHSDKTHLLCLDATLIASTAIDECRAYAASKKKRGGVYKLGETAESIAGVHPFAAALFKAIPDLHLVANPNNEYASAFYPYDGEYRMQICAAMMTQSYIDIYDIVGPDKIGDLVVDATSKFAKRLERETALRDKVVAEVRNPPSFGRPETLLEILIKQKKFLAQLQSPNLETTKSKVAAEARIAKSLLIGDWEQLKFSKWMTSQASAAIANDGWVTLGLAYLYRASRYFGLLPIEWPDMDWLIKLQSQNRSYVIEVAEHADDEAWSRHWRMAFGLPPEYIRKTNMNKITEGMRKVESQLLWPKLGEILAKAEEVLGFERGDMAEEVLHQIADIVYAKDANKKHRRGEARYTSIELLSAFKQAMTHDELELNFSYIEFWATNAKLLHQIWTFLSPRIPDMLKEHGIGVDMEIVHPLLKEAGLSVSCEAPLVGTQLAVAARMIEKHIDAHGDTFTKRAREMSSDGAGKGTWVVK</sequence>
<comment type="caution">
    <text evidence="2">The sequence shown here is derived from an EMBL/GenBank/DDBJ whole genome shotgun (WGS) entry which is preliminary data.</text>
</comment>